<dbReference type="VEuPathDB" id="MicrosporidiaDB:VCUG_00278"/>
<protein>
    <recommendedName>
        <fullName evidence="6">CHY-type domain-containing protein</fullName>
    </recommendedName>
</protein>
<dbReference type="RefSeq" id="XP_008073298.1">
    <property type="nucleotide sequence ID" value="XM_008075107.1"/>
</dbReference>
<dbReference type="EMBL" id="GL877406">
    <property type="protein sequence ID" value="ELA48237.1"/>
    <property type="molecule type" value="Genomic_DNA"/>
</dbReference>
<proteinExistence type="predicted"/>
<evidence type="ECO:0000256" key="5">
    <source>
        <dbReference type="SAM" id="MobiDB-lite"/>
    </source>
</evidence>
<dbReference type="PROSITE" id="PS51266">
    <property type="entry name" value="ZF_CHY"/>
    <property type="match status" value="1"/>
</dbReference>
<dbReference type="InParanoid" id="L2GXZ8"/>
<organism evidence="7 8">
    <name type="scientific">Vavraia culicis (isolate floridensis)</name>
    <name type="common">Microsporidian parasite</name>
    <dbReference type="NCBI Taxonomy" id="948595"/>
    <lineage>
        <taxon>Eukaryota</taxon>
        <taxon>Fungi</taxon>
        <taxon>Fungi incertae sedis</taxon>
        <taxon>Microsporidia</taxon>
        <taxon>Pleistophoridae</taxon>
        <taxon>Vavraia</taxon>
    </lineage>
</organism>
<accession>L2GXZ8</accession>
<evidence type="ECO:0000256" key="1">
    <source>
        <dbReference type="ARBA" id="ARBA00022723"/>
    </source>
</evidence>
<dbReference type="GO" id="GO:0008270">
    <property type="term" value="F:zinc ion binding"/>
    <property type="evidence" value="ECO:0007669"/>
    <property type="project" value="UniProtKB-KW"/>
</dbReference>
<dbReference type="GeneID" id="19878168"/>
<dbReference type="Proteomes" id="UP000011081">
    <property type="component" value="Unassembled WGS sequence"/>
</dbReference>
<evidence type="ECO:0000313" key="7">
    <source>
        <dbReference type="EMBL" id="ELA48237.1"/>
    </source>
</evidence>
<sequence>MDRGIQQLNEPGFEIFEVDDPNVYASITAVNIGIVYVKNLTAQVVCKKCQRNFAISRNKQCQCRNDLVYRFTPIFYRNSYIGGLVLNSLVLICFETPEVILSCLNCGSYYNIKEKSAEFCCFNCNTFTKYKLNKVWLKHSKKEQGKEYVPVRGTPLPENGACKHYRKSFRWYRFPCCNKLFPCDECHNESADHELKRAGKMICGFCAEEQNIARECKCQGRTLKGHWNAGKGTRNKELMSKKDKQKYKK</sequence>
<feature type="domain" description="CHY-type" evidence="6">
    <location>
        <begin position="155"/>
        <end position="220"/>
    </location>
</feature>
<name>L2GXZ8_VAVCU</name>
<evidence type="ECO:0000256" key="4">
    <source>
        <dbReference type="PROSITE-ProRule" id="PRU00601"/>
    </source>
</evidence>
<evidence type="ECO:0000313" key="8">
    <source>
        <dbReference type="Proteomes" id="UP000011081"/>
    </source>
</evidence>
<dbReference type="Pfam" id="PF05495">
    <property type="entry name" value="zf-CHY"/>
    <property type="match status" value="1"/>
</dbReference>
<gene>
    <name evidence="7" type="ORF">VCUG_00278</name>
</gene>
<dbReference type="OMA" id="PCDECHN"/>
<dbReference type="InterPro" id="IPR008913">
    <property type="entry name" value="Znf_CHY"/>
</dbReference>
<dbReference type="InterPro" id="IPR037274">
    <property type="entry name" value="Znf_CHY_sf"/>
</dbReference>
<dbReference type="HOGENOM" id="CLU_1278423_0_0_1"/>
<evidence type="ECO:0000256" key="2">
    <source>
        <dbReference type="ARBA" id="ARBA00022771"/>
    </source>
</evidence>
<keyword evidence="2 4" id="KW-0863">Zinc-finger</keyword>
<dbReference type="OrthoDB" id="10253329at2759"/>
<keyword evidence="8" id="KW-1185">Reference proteome</keyword>
<reference evidence="8" key="1">
    <citation type="submission" date="2011-03" db="EMBL/GenBank/DDBJ databases">
        <title>The genome sequence of Vavraia culicis strain floridensis.</title>
        <authorList>
            <consortium name="The Broad Institute Genome Sequencing Platform"/>
            <person name="Cuomo C."/>
            <person name="Becnel J."/>
            <person name="Sanscrainte N."/>
            <person name="Young S.K."/>
            <person name="Zeng Q."/>
            <person name="Gargeya S."/>
            <person name="Fitzgerald M."/>
            <person name="Haas B."/>
            <person name="Abouelleil A."/>
            <person name="Alvarado L."/>
            <person name="Arachchi H.M."/>
            <person name="Berlin A."/>
            <person name="Chapman S.B."/>
            <person name="Gearin G."/>
            <person name="Goldberg J."/>
            <person name="Griggs A."/>
            <person name="Gujja S."/>
            <person name="Hansen M."/>
            <person name="Heiman D."/>
            <person name="Howarth C."/>
            <person name="Larimer J."/>
            <person name="Lui A."/>
            <person name="MacDonald P.J.P."/>
            <person name="McCowen C."/>
            <person name="Montmayeur A."/>
            <person name="Murphy C."/>
            <person name="Neiman D."/>
            <person name="Pearson M."/>
            <person name="Priest M."/>
            <person name="Roberts A."/>
            <person name="Saif S."/>
            <person name="Shea T."/>
            <person name="Sisk P."/>
            <person name="Stolte C."/>
            <person name="Sykes S."/>
            <person name="Wortman J."/>
            <person name="Nusbaum C."/>
            <person name="Birren B."/>
        </authorList>
    </citation>
    <scope>NUCLEOTIDE SEQUENCE [LARGE SCALE GENOMIC DNA]</scope>
    <source>
        <strain evidence="8">floridensis</strain>
    </source>
</reference>
<evidence type="ECO:0000256" key="3">
    <source>
        <dbReference type="ARBA" id="ARBA00022833"/>
    </source>
</evidence>
<evidence type="ECO:0000259" key="6">
    <source>
        <dbReference type="PROSITE" id="PS51266"/>
    </source>
</evidence>
<feature type="region of interest" description="Disordered" evidence="5">
    <location>
        <begin position="229"/>
        <end position="249"/>
    </location>
</feature>
<dbReference type="SUPFAM" id="SSF161219">
    <property type="entry name" value="CHY zinc finger-like"/>
    <property type="match status" value="1"/>
</dbReference>
<keyword evidence="3" id="KW-0862">Zinc</keyword>
<keyword evidence="1" id="KW-0479">Metal-binding</keyword>
<dbReference type="AlphaFoldDB" id="L2GXZ8"/>
<dbReference type="STRING" id="948595.L2GXZ8"/>